<protein>
    <submittedName>
        <fullName evidence="1">Uncharacterized protein</fullName>
    </submittedName>
</protein>
<sequence length="128" mass="13302">MEFVDGFHYTKDDAGGFIVGVVVVGSGCGGPPCAQEREVTLILDGAVFVDRFRFPFVEQGAYGSADSGFGFPVGSVGDFLPGVAVDPELQSGEGAGSLVGSVMVRHVGRSPPALLEGHLVVRRLLYGD</sequence>
<dbReference type="Proteomes" id="UP000306378">
    <property type="component" value="Unassembled WGS sequence"/>
</dbReference>
<evidence type="ECO:0000313" key="2">
    <source>
        <dbReference type="Proteomes" id="UP000306378"/>
    </source>
</evidence>
<organism evidence="1 2">
    <name type="scientific">Nocardia cyriacigeorgica</name>
    <dbReference type="NCBI Taxonomy" id="135487"/>
    <lineage>
        <taxon>Bacteria</taxon>
        <taxon>Bacillati</taxon>
        <taxon>Actinomycetota</taxon>
        <taxon>Actinomycetes</taxon>
        <taxon>Mycobacteriales</taxon>
        <taxon>Nocardiaceae</taxon>
        <taxon>Nocardia</taxon>
    </lineage>
</organism>
<name>A0A5R8NEK2_9NOCA</name>
<dbReference type="RefSeq" id="WP_138451693.1">
    <property type="nucleotide sequence ID" value="NZ_VBUT01000011.1"/>
</dbReference>
<dbReference type="EMBL" id="VBUT01000011">
    <property type="protein sequence ID" value="TLF74036.1"/>
    <property type="molecule type" value="Genomic_DNA"/>
</dbReference>
<comment type="caution">
    <text evidence="1">The sequence shown here is derived from an EMBL/GenBank/DDBJ whole genome shotgun (WGS) entry which is preliminary data.</text>
</comment>
<dbReference type="AlphaFoldDB" id="A0A5R8NEK2"/>
<gene>
    <name evidence="1" type="ORF">FEK34_25275</name>
</gene>
<proteinExistence type="predicted"/>
<evidence type="ECO:0000313" key="1">
    <source>
        <dbReference type="EMBL" id="TLF74036.1"/>
    </source>
</evidence>
<reference evidence="1 2" key="1">
    <citation type="submission" date="2019-05" db="EMBL/GenBank/DDBJ databases">
        <title>Genomes sequences of two Nocardia cyriacigeorgica environmental isolates, type strains Nocardia asteroides ATCC 19247 and Nocardia cyriacigeorgica DSM 44484.</title>
        <authorList>
            <person name="Vautrin F."/>
            <person name="Bergeron E."/>
            <person name="Dubost A."/>
            <person name="Abrouk D."/>
            <person name="Rodriguez Nava V."/>
            <person name="Pujic P."/>
        </authorList>
    </citation>
    <scope>NUCLEOTIDE SEQUENCE [LARGE SCALE GENOMIC DNA]</scope>
    <source>
        <strain evidence="1 2">EML 446</strain>
    </source>
</reference>
<accession>A0A5R8NEK2</accession>